<accession>A0A6J4PGC9</accession>
<evidence type="ECO:0000313" key="2">
    <source>
        <dbReference type="EMBL" id="CAA9415205.1"/>
    </source>
</evidence>
<evidence type="ECO:0000256" key="1">
    <source>
        <dbReference type="SAM" id="MobiDB-lite"/>
    </source>
</evidence>
<dbReference type="EMBL" id="CADCUV010000090">
    <property type="protein sequence ID" value="CAA9415205.1"/>
    <property type="molecule type" value="Genomic_DNA"/>
</dbReference>
<name>A0A6J4PGC9_9ACTN</name>
<feature type="compositionally biased region" description="Basic residues" evidence="1">
    <location>
        <begin position="129"/>
        <end position="143"/>
    </location>
</feature>
<feature type="compositionally biased region" description="Basic and acidic residues" evidence="1">
    <location>
        <begin position="69"/>
        <end position="84"/>
    </location>
</feature>
<sequence length="263" mass="29343">EAFLSGTPLARRRHPGEVGFRPGRGLRRHRVAWHGGLERAAGRPQGSPRAGRRVLERVPDLRPLYRGLRHGETPRGRRPHEGPPLRHSRARRDGRRHPGGLRTRLEETPPLHRAPYGRGGPAGPPRRAGGARRARRAGGHARPPRTPQPLRGPHAKPRGGRGRALQGRRPPLRQGHGRPLPHEHRGGRPRRVHPRRGRISGPRPPRRQQPPPARDGPHGLRRRLRRAPGDRLRGLYGDGVRHPGRRRGGAPRERQAPALADGL</sequence>
<feature type="region of interest" description="Disordered" evidence="1">
    <location>
        <begin position="1"/>
        <end position="263"/>
    </location>
</feature>
<gene>
    <name evidence="2" type="ORF">AVDCRST_MAG22-2168</name>
</gene>
<proteinExistence type="predicted"/>
<feature type="compositionally biased region" description="Basic residues" evidence="1">
    <location>
        <begin position="86"/>
        <end position="99"/>
    </location>
</feature>
<feature type="non-terminal residue" evidence="2">
    <location>
        <position position="1"/>
    </location>
</feature>
<organism evidence="2">
    <name type="scientific">uncultured Rubrobacteraceae bacterium</name>
    <dbReference type="NCBI Taxonomy" id="349277"/>
    <lineage>
        <taxon>Bacteria</taxon>
        <taxon>Bacillati</taxon>
        <taxon>Actinomycetota</taxon>
        <taxon>Rubrobacteria</taxon>
        <taxon>Rubrobacterales</taxon>
        <taxon>Rubrobacteraceae</taxon>
        <taxon>environmental samples</taxon>
    </lineage>
</organism>
<dbReference type="AlphaFoldDB" id="A0A6J4PGC9"/>
<feature type="compositionally biased region" description="Basic residues" evidence="1">
    <location>
        <begin position="187"/>
        <end position="198"/>
    </location>
</feature>
<protein>
    <submittedName>
        <fullName evidence="2">Uncharacterized protein</fullName>
    </submittedName>
</protein>
<feature type="compositionally biased region" description="Low complexity" evidence="1">
    <location>
        <begin position="163"/>
        <end position="178"/>
    </location>
</feature>
<reference evidence="2" key="1">
    <citation type="submission" date="2020-02" db="EMBL/GenBank/DDBJ databases">
        <authorList>
            <person name="Meier V. D."/>
        </authorList>
    </citation>
    <scope>NUCLEOTIDE SEQUENCE</scope>
    <source>
        <strain evidence="2">AVDCRST_MAG22</strain>
    </source>
</reference>
<feature type="non-terminal residue" evidence="2">
    <location>
        <position position="263"/>
    </location>
</feature>